<evidence type="ECO:0000256" key="2">
    <source>
        <dbReference type="ARBA" id="ARBA00011370"/>
    </source>
</evidence>
<dbReference type="SUPFAM" id="SSF56112">
    <property type="entry name" value="Protein kinase-like (PK-like)"/>
    <property type="match status" value="1"/>
</dbReference>
<dbReference type="GO" id="GO:0000124">
    <property type="term" value="C:SAGA complex"/>
    <property type="evidence" value="ECO:0007669"/>
    <property type="project" value="TreeGrafter"/>
</dbReference>
<organism evidence="8 9">
    <name type="scientific">Parascedosporium putredinis</name>
    <dbReference type="NCBI Taxonomy" id="1442378"/>
    <lineage>
        <taxon>Eukaryota</taxon>
        <taxon>Fungi</taxon>
        <taxon>Dikarya</taxon>
        <taxon>Ascomycota</taxon>
        <taxon>Pezizomycotina</taxon>
        <taxon>Sordariomycetes</taxon>
        <taxon>Hypocreomycetidae</taxon>
        <taxon>Microascales</taxon>
        <taxon>Microascaceae</taxon>
        <taxon>Parascedosporium</taxon>
    </lineage>
</organism>
<name>A0A9P1M786_9PEZI</name>
<dbReference type="Gene3D" id="1.10.1070.11">
    <property type="entry name" value="Phosphatidylinositol 3-/4-kinase, catalytic domain"/>
    <property type="match status" value="1"/>
</dbReference>
<dbReference type="PANTHER" id="PTHR11139:SF1">
    <property type="entry name" value="TRANSFORMATION_TRANSCRIPTION DOMAIN-ASSOCIATED PROTEIN"/>
    <property type="match status" value="1"/>
</dbReference>
<dbReference type="Pfam" id="PF00454">
    <property type="entry name" value="PI3_PI4_kinase"/>
    <property type="match status" value="1"/>
</dbReference>
<dbReference type="SUPFAM" id="SSF48371">
    <property type="entry name" value="ARM repeat"/>
    <property type="match status" value="3"/>
</dbReference>
<dbReference type="Pfam" id="PF20175">
    <property type="entry name" value="Tra1_central"/>
    <property type="match status" value="2"/>
</dbReference>
<dbReference type="InterPro" id="IPR046807">
    <property type="entry name" value="Tra1_central"/>
</dbReference>
<dbReference type="InterPro" id="IPR011009">
    <property type="entry name" value="Kinase-like_dom_sf"/>
</dbReference>
<comment type="function">
    <text evidence="3">Serine/threonine protein kinase which activates checkpoint signaling upon genotoxic stresses such as ionizing radiation (IR), ultraviolet light (UV), or DNA replication stalling, thereby acting as a DNA damage sensor. Recognizes the substrate consensus sequence [ST]-Q. Phosphorylates histone H2A to form H2AS128ph (gamma-H2A) at sites of DNA damage, involved in the regulation of DNA damage response mechanism. Required for the control of telomere length and genome stability.</text>
</comment>
<evidence type="ECO:0008006" key="10">
    <source>
        <dbReference type="Google" id="ProtNLM"/>
    </source>
</evidence>
<dbReference type="SMART" id="SM01343">
    <property type="entry name" value="FATC"/>
    <property type="match status" value="1"/>
</dbReference>
<feature type="compositionally biased region" description="Polar residues" evidence="4">
    <location>
        <begin position="177"/>
        <end position="189"/>
    </location>
</feature>
<dbReference type="Proteomes" id="UP000838763">
    <property type="component" value="Unassembled WGS sequence"/>
</dbReference>
<dbReference type="PROSITE" id="PS51190">
    <property type="entry name" value="FATC"/>
    <property type="match status" value="1"/>
</dbReference>
<feature type="region of interest" description="Disordered" evidence="4">
    <location>
        <begin position="2981"/>
        <end position="3054"/>
    </location>
</feature>
<reference evidence="8" key="1">
    <citation type="submission" date="2022-11" db="EMBL/GenBank/DDBJ databases">
        <authorList>
            <person name="Scott C."/>
            <person name="Bruce N."/>
        </authorList>
    </citation>
    <scope>NUCLEOTIDE SEQUENCE</scope>
</reference>
<evidence type="ECO:0000259" key="5">
    <source>
        <dbReference type="PROSITE" id="PS50290"/>
    </source>
</evidence>
<dbReference type="PANTHER" id="PTHR11139">
    <property type="entry name" value="ATAXIA TELANGIECTASIA MUTATED ATM -RELATED"/>
    <property type="match status" value="1"/>
</dbReference>
<comment type="similarity">
    <text evidence="1">Belongs to the PI3/PI4-kinase family. TRA1 subfamily.</text>
</comment>
<dbReference type="GO" id="GO:0035267">
    <property type="term" value="C:NuA4 histone acetyltransferase complex"/>
    <property type="evidence" value="ECO:0007669"/>
    <property type="project" value="TreeGrafter"/>
</dbReference>
<evidence type="ECO:0000259" key="7">
    <source>
        <dbReference type="PROSITE" id="PS51190"/>
    </source>
</evidence>
<dbReference type="GO" id="GO:0006355">
    <property type="term" value="P:regulation of DNA-templated transcription"/>
    <property type="evidence" value="ECO:0007669"/>
    <property type="project" value="TreeGrafter"/>
</dbReference>
<dbReference type="Pfam" id="PF02260">
    <property type="entry name" value="FATC"/>
    <property type="match status" value="1"/>
</dbReference>
<feature type="compositionally biased region" description="Low complexity" evidence="4">
    <location>
        <begin position="1842"/>
        <end position="1858"/>
    </location>
</feature>
<feature type="region of interest" description="Disordered" evidence="4">
    <location>
        <begin position="1820"/>
        <end position="1883"/>
    </location>
</feature>
<keyword evidence="9" id="KW-1185">Reference proteome</keyword>
<feature type="compositionally biased region" description="Low complexity" evidence="4">
    <location>
        <begin position="2142"/>
        <end position="2155"/>
    </location>
</feature>
<dbReference type="InterPro" id="IPR050517">
    <property type="entry name" value="DDR_Repair_Kinase"/>
</dbReference>
<evidence type="ECO:0000256" key="4">
    <source>
        <dbReference type="SAM" id="MobiDB-lite"/>
    </source>
</evidence>
<dbReference type="InterPro" id="IPR003151">
    <property type="entry name" value="PIK-rel_kinase_FAT"/>
</dbReference>
<feature type="compositionally biased region" description="Polar residues" evidence="4">
    <location>
        <begin position="3040"/>
        <end position="3050"/>
    </location>
</feature>
<feature type="domain" description="PI3K/PI4K catalytic" evidence="5">
    <location>
        <begin position="3207"/>
        <end position="3530"/>
    </location>
</feature>
<evidence type="ECO:0000259" key="6">
    <source>
        <dbReference type="PROSITE" id="PS51189"/>
    </source>
</evidence>
<dbReference type="InterPro" id="IPR036940">
    <property type="entry name" value="PI3/4_kinase_cat_sf"/>
</dbReference>
<feature type="region of interest" description="Disordered" evidence="4">
    <location>
        <begin position="166"/>
        <end position="206"/>
    </location>
</feature>
<comment type="subunit">
    <text evidence="2">Associates with DNA double-strand breaks.</text>
</comment>
<feature type="domain" description="FAT" evidence="6">
    <location>
        <begin position="2475"/>
        <end position="3013"/>
    </location>
</feature>
<feature type="region of interest" description="Disordered" evidence="4">
    <location>
        <begin position="2139"/>
        <end position="2166"/>
    </location>
</feature>
<dbReference type="OrthoDB" id="5570127at2759"/>
<sequence length="3567" mass="405095">MEVCLASFDAPAASMANIIDDVVKRLATPEIEARLRIEAASALRDNLDHYTAGPIYPVFLRKVMPAFIIILRGPAIFHSNSPEQKLRNCPAPALEPYGEELVDLLMNLVRQDNEENAVICVKIISEILRHLPRQLSAKIQPFLSLIQEIFGQTDRIVKEQLDNTSLSASANPGAPSTPGSTQTNFQSPRPGSPVASVNDLGPDPQQQNRMLVKGMQSFKVLAECPIIVVSIFQVSRQLVAHNVKLFVPTITNVLLLEASAQKQAHEEAKAKGEIFTGVSPLIKNRAAFGDFITAQVLPDVVVRLLKDCPREKSSARKELLVAIRHIINYSSPRIFLNKIDELLDERTLTGDGVTVYETMRPLAYSMLADLIHHVRDLLKPEQIRKTVEVYTKNLQDDFPGASFQTMSARLLLNMAESIAKMPNKVDARHYLMKILNSIADKFAAMNRQYPNAVKLSKKYAQQAADGVTEPYLPDKRNLMNGLKNTFYQLRACNVGQGVDPKNAPPHWQDVAFGFTAEEVKVITKLFREGAHGFRYYEVEKSATEVQATSPVEYVANVNCSKEEKDLLETFATVFHYIDPATFHEVFQQEIPRLYEMIFEHTALLHIPQFFLASEATSPSFCGMLLRFLMDRIDQVVLLPHVVDIVTKSIDLSSKAEEPINYFLLLRSLFRSIGGGKFEHLYKQILPLLEMLLDVLNNLLMVARKPSERDLYVELCLTVPARLSNLLPHLSFLMRPLVVALRSGTDLVGQGLRTLELCVDNLTADYLDPIMAPVVDELMTALFDHLKPHPYSHFHAHTTMRILGKLGGRNRKFTTDTQQLNFQEFADDPASLQLRLVGSKKDRPFPAEIGIDLAIRKLSEIPKPTTKGSQGRQHDLYYKSQALSFLKAQLKLRIGFDGLPEDYPRLIRLQVQDLLYSQKDGQDDLVRRLLKALIAAEAMPEFKEGSDGFLMNVCRHLTIIEVGRAVIDVKRVMTPFDQLAGEGPFCIDARVLGDAIVESLASDQIQVREVAQAALREIHRSTATIFGSEIGVARLPFFTYMSTTFCHSCYEEEWFTKTGGTLGIKFLLTEFDLGDYWLASKQNEFIRALLYVIKDIPQDLPERTRRYAQETLEILLKRLTKSAKKEDVTPARPQPGQPPVKPPRLAQICMLFNSELCNMNPHIRETAKRSLELIATAANCEVWELVEHYRDRLLQPIYAKPLRALPFAVQIGYIDAVTYHMSLKQDWVTFDDNLNRMLMECLALADASDESLANKPAEYRTQENIVALRVACIKLLSTAVAFPEFSKGALAATRTKFVAVFFKSLYSIVSPTTKLPKELLQGGLRPVLANLADAKKLTEHGLNNLARILKLLTNYFKLEIADGFKERLIHTVLDLEEQLRRTQMSPFRAPLFKFINRYPKEVWGFLLSKLGELKYGRFLAQALDDPDSVALREAATADIENLIKKCVEIGQKQADMKSTAAINAINILDSSAANSSQLHPSPQLRLPADQAAEQLVSILVKALEQSPKDLDPLLSLIHSVTVGEFRATHPLYAHIYKFIICSDSVELWKAVFFKCLEVYGSKTAAQKTKWFLLHYIVNPIIAMDVMRNWDQPESVKGPKLMDRAVLDAVSTRMWRLISDMNIDDTAQPGIDHTRFEVLQLSAMIVKYYHTSLQDSRKDIIKFGWTYIRLDDVIIKHAAYVVIGYFIALFETPAKIPTQIYVSLLRINQNEGRALVSQALELVAPVLPKRCNTLPNERSNAWALAPRRVLADEGQNNHQMTSIFQFLVKHPDLFYEARDKYVMLIISSLRKVASPPNPTSENRKLALGMMWLIWQWEQRRVEGKTATETPAPDSPASRKRGPDSETPASASPAASRQGAPNARALSESPNTKKRKLEGDQQQVRLYHPPIARQKMVKYLIEFIAQLNDRFPLQSAKPKDAPAAGTVASPSTGELAKKSIQLLYNLLQPQYWGDLELDTFPAITNGILASEKTQTVLTADPTDKEKYDEKFMTSIINTLMVVRVILNFKSDEWINKSLSSILKIVDKCVKSENPEIQDCLHVADKNMGEEHEIVPIIKRVLDAVPEDVPMEDADGEGESEVQMSETITSLSTIAGELMANGHYTSGVNLLWSLGQRKPTVIDQHVLILMKALQSRLAREHVQHYTSTTTTQTTPPRSQDPNAPTTTGEMSPYELETQTQIMQRAIITVALRMEVLGDNRRPFLSVLATLVEKSYHIPLCEAILDMVEGWVFRSEGTWPTLKEKTAVLHKMLSFEHRPDPTMLTKFLNLVIRIYEDPKVTRTELTVRMEHAFLVGTRAQDVEMRNRFMTIMDKSLSKTATARLAYVISDQNWASLADSYWLVQASQLLLGAVESNAAAQLSRDDFQTWSPSQLTSMYAKDTREPSMICDDKFEAFMTEHRRFLTELGDVKVRDILEPLAQLQHIDSKVAHQLWTTLFPMFWSATAKDERMDLQKGLVALLTKEYHNRQIDKRPNVVQSLLEKAAIQPEVDSATVRESNLDALVDLYASLEEEDMFYGTWRRRCQFVESNAALSYEQNGMWDKAQRMYDAAQIKARTGVTPFSQAEYMLWEDHWVRCAQKLQQWDMLQDFAKHENFQDLLLECAWRCHDMWQDSTHRDGLDNIIKGFMDAPTPRRLFFQAFMSLLRFHNTQESLSEFNRVCDEAIQLSIRKWYQLPANLTKAHIPLLQNFQQLVELHDASIICQSLANTTQSNLDVKSGELKLLLGAWRDRLPNVWDDIQSWQDLVTWRQHIFGLINQKYLQLLPQPGGQNAGGASFAYRGYHETAWIINRFAHVARKHSLPEVCINQLSRIYTLPNIEIQEAFLKLREQARCHYENPDELRNGLDVINNTNLNYFSAPQKAEFYTLKGMFLEKLKENSEADAAFGTALYFDITAAKAWAEWGYFNERKFKENPTDLNSAKQALTSYLQAVGSYKSHKCRKLISRILWLLTLDNNEGVIASGFDDYKEKRLCDMFTIKKSQEAKERVEKARKAQAAAAGGANGSPVQAKTEKPDGSTSRPGTANGEAAKADNTGVKTEAAKEGQKPQTPGSQGQGAQRKPWELNDEIMTTLKTAFPLLALSMETMVDQIQKHFKCPPDEDAYRLIVALLNDALAYVSRMPASFAKDVKLPAATETNITRFAETILPSHIKKSFEADFVQVKPTIRNCRVSLEGFSLHLSEFQYQKFDDVDIPGQYLLHKDKNQDFVKIDRFLPNVDLVRTSSASYRRLRMRGRDGSIHSWAVQHPAARHCRREERILQLFRHLNQTLSKKKESRRRDLQFTLPIMVPLAPHIRIVKEDASWVTLQAVYEDHCRRNKLSKDEPILFAMEKLRAILEPKTSHRPSEQHATARLEVLNAIQEKWVPHTVVLDYFQRIYPEFEDFWLFRRQFSYQLAALTFMTYILYMHNRYPHKMHISRGSGNIWGSELMAYMGVNKPYFVNPELVPFRLTPNLQTLMGPLATEGIFSVAILAIARCLTEPELDLEHNLTLFVRDEILVWFTTYSHRKEQFMEVPSDTIRETVQLNTDQIVKRAVSLAQSPPGNLPATQTVIDLIAKAVNPLNLAQCDALWMPWL</sequence>
<dbReference type="CDD" id="cd05163">
    <property type="entry name" value="PIKK_TRRAP"/>
    <property type="match status" value="1"/>
</dbReference>
<protein>
    <recommendedName>
        <fullName evidence="10">Non-specific serine/threonine protein kinase</fullName>
    </recommendedName>
</protein>
<dbReference type="InterPro" id="IPR016024">
    <property type="entry name" value="ARM-type_fold"/>
</dbReference>
<dbReference type="GO" id="GO:0005634">
    <property type="term" value="C:nucleus"/>
    <property type="evidence" value="ECO:0007669"/>
    <property type="project" value="TreeGrafter"/>
</dbReference>
<dbReference type="GO" id="GO:0006281">
    <property type="term" value="P:DNA repair"/>
    <property type="evidence" value="ECO:0007669"/>
    <property type="project" value="TreeGrafter"/>
</dbReference>
<dbReference type="Pfam" id="PF02259">
    <property type="entry name" value="FAT"/>
    <property type="match status" value="1"/>
</dbReference>
<accession>A0A9P1M786</accession>
<feature type="domain" description="FATC" evidence="7">
    <location>
        <begin position="3535"/>
        <end position="3567"/>
    </location>
</feature>
<dbReference type="SMART" id="SM00146">
    <property type="entry name" value="PI3Kc"/>
    <property type="match status" value="1"/>
</dbReference>
<proteinExistence type="inferred from homology"/>
<dbReference type="PROSITE" id="PS50290">
    <property type="entry name" value="PI3_4_KINASE_3"/>
    <property type="match status" value="1"/>
</dbReference>
<evidence type="ECO:0000256" key="3">
    <source>
        <dbReference type="ARBA" id="ARBA00025079"/>
    </source>
</evidence>
<dbReference type="PROSITE" id="PS51189">
    <property type="entry name" value="FAT"/>
    <property type="match status" value="1"/>
</dbReference>
<dbReference type="InterPro" id="IPR000403">
    <property type="entry name" value="PI3/4_kinase_cat_dom"/>
</dbReference>
<feature type="compositionally biased region" description="Polar residues" evidence="4">
    <location>
        <begin position="2156"/>
        <end position="2165"/>
    </location>
</feature>
<dbReference type="InterPro" id="IPR003152">
    <property type="entry name" value="FATC_dom"/>
</dbReference>
<dbReference type="InterPro" id="IPR014009">
    <property type="entry name" value="PIK_FAT"/>
</dbReference>
<dbReference type="EMBL" id="CALLCH030000001">
    <property type="protein sequence ID" value="CAI4210369.1"/>
    <property type="molecule type" value="Genomic_DNA"/>
</dbReference>
<evidence type="ECO:0000313" key="9">
    <source>
        <dbReference type="Proteomes" id="UP000838763"/>
    </source>
</evidence>
<dbReference type="Pfam" id="PF20206">
    <property type="entry name" value="Tra1_ring"/>
    <property type="match status" value="1"/>
</dbReference>
<evidence type="ECO:0000256" key="1">
    <source>
        <dbReference type="ARBA" id="ARBA00007234"/>
    </source>
</evidence>
<gene>
    <name evidence="8" type="ORF">PPNO1_LOCUS170</name>
</gene>
<evidence type="ECO:0000313" key="8">
    <source>
        <dbReference type="EMBL" id="CAI4210369.1"/>
    </source>
</evidence>
<comment type="caution">
    <text evidence="8">The sequence shown here is derived from an EMBL/GenBank/DDBJ whole genome shotgun (WGS) entry which is preliminary data.</text>
</comment>
<dbReference type="InterPro" id="IPR046805">
    <property type="entry name" value="Tra1_ring"/>
</dbReference>